<organism evidence="4 5">
    <name type="scientific">Mesonia algae</name>
    <dbReference type="NCBI Taxonomy" id="213248"/>
    <lineage>
        <taxon>Bacteria</taxon>
        <taxon>Pseudomonadati</taxon>
        <taxon>Bacteroidota</taxon>
        <taxon>Flavobacteriia</taxon>
        <taxon>Flavobacteriales</taxon>
        <taxon>Flavobacteriaceae</taxon>
        <taxon>Mesonia</taxon>
    </lineage>
</organism>
<keyword evidence="2" id="KW-0560">Oxidoreductase</keyword>
<dbReference type="PANTHER" id="PTHR48105">
    <property type="entry name" value="THIOREDOXIN REDUCTASE 1-RELATED-RELATED"/>
    <property type="match status" value="1"/>
</dbReference>
<dbReference type="PRINTS" id="PR00469">
    <property type="entry name" value="PNDRDTASEII"/>
</dbReference>
<evidence type="ECO:0000313" key="4">
    <source>
        <dbReference type="EMBL" id="PZW42450.1"/>
    </source>
</evidence>
<protein>
    <submittedName>
        <fullName evidence="4">Thioredoxin reductase</fullName>
    </submittedName>
</protein>
<dbReference type="InterPro" id="IPR036188">
    <property type="entry name" value="FAD/NAD-bd_sf"/>
</dbReference>
<comment type="caution">
    <text evidence="4">The sequence shown here is derived from an EMBL/GenBank/DDBJ whole genome shotgun (WGS) entry which is preliminary data.</text>
</comment>
<dbReference type="AlphaFoldDB" id="A0A2W7K4L5"/>
<keyword evidence="1" id="KW-0285">Flavoprotein</keyword>
<dbReference type="Pfam" id="PF07992">
    <property type="entry name" value="Pyr_redox_2"/>
    <property type="match status" value="1"/>
</dbReference>
<evidence type="ECO:0000259" key="3">
    <source>
        <dbReference type="Pfam" id="PF07992"/>
    </source>
</evidence>
<evidence type="ECO:0000256" key="2">
    <source>
        <dbReference type="ARBA" id="ARBA00023002"/>
    </source>
</evidence>
<dbReference type="InterPro" id="IPR050097">
    <property type="entry name" value="Ferredoxin-NADP_redctase_2"/>
</dbReference>
<keyword evidence="5" id="KW-1185">Reference proteome</keyword>
<name>A0A2W7K4L5_9FLAO</name>
<accession>A0A2W7K4L5</accession>
<dbReference type="PRINTS" id="PR00368">
    <property type="entry name" value="FADPNR"/>
</dbReference>
<reference evidence="4 5" key="1">
    <citation type="submission" date="2018-06" db="EMBL/GenBank/DDBJ databases">
        <title>Genomic Encyclopedia of Archaeal and Bacterial Type Strains, Phase II (KMG-II): from individual species to whole genera.</title>
        <authorList>
            <person name="Goeker M."/>
        </authorList>
    </citation>
    <scope>NUCLEOTIDE SEQUENCE [LARGE SCALE GENOMIC DNA]</scope>
    <source>
        <strain evidence="4 5">DSM 15361</strain>
    </source>
</reference>
<gene>
    <name evidence="4" type="ORF">LX95_00761</name>
</gene>
<proteinExistence type="predicted"/>
<dbReference type="RefSeq" id="WP_111540109.1">
    <property type="nucleotide sequence ID" value="NZ_QKYV01000002.1"/>
</dbReference>
<sequence>MNHIKEFDVVIIGGSYAGLSAAMALGRSLRKVLIIDNGKPCNRQTPHSHNFITQDGATPKEIFNKAKEQVLQYPTVKFLKDLAVSATKTTNGFEIFTEAKKKFIAKKILFATGVKDIMPNLKGFNECWGVSVLHCPYCHGYEVANKKLGIIANGDTALELCNLIQNWTDKLTLFTNGKSELTQDQRNYISKLKIDIVEKEIQELDHTNGNIESLIFNDGSMTKIEAIFSRVPFEQHSKIPIELGCKTAESGHIEVEFSQKTNIEGVFCAGDNTTPFRAVSISTASGTKAGAFINMELINEILPKYNVTHDS</sequence>
<evidence type="ECO:0000256" key="1">
    <source>
        <dbReference type="ARBA" id="ARBA00022630"/>
    </source>
</evidence>
<dbReference type="GO" id="GO:0016491">
    <property type="term" value="F:oxidoreductase activity"/>
    <property type="evidence" value="ECO:0007669"/>
    <property type="project" value="UniProtKB-KW"/>
</dbReference>
<evidence type="ECO:0000313" key="5">
    <source>
        <dbReference type="Proteomes" id="UP000249542"/>
    </source>
</evidence>
<dbReference type="Gene3D" id="3.50.50.60">
    <property type="entry name" value="FAD/NAD(P)-binding domain"/>
    <property type="match status" value="2"/>
</dbReference>
<dbReference type="SUPFAM" id="SSF51905">
    <property type="entry name" value="FAD/NAD(P)-binding domain"/>
    <property type="match status" value="1"/>
</dbReference>
<feature type="domain" description="FAD/NAD(P)-binding" evidence="3">
    <location>
        <begin position="7"/>
        <end position="274"/>
    </location>
</feature>
<dbReference type="EMBL" id="QKYV01000002">
    <property type="protein sequence ID" value="PZW42450.1"/>
    <property type="molecule type" value="Genomic_DNA"/>
</dbReference>
<dbReference type="Proteomes" id="UP000249542">
    <property type="component" value="Unassembled WGS sequence"/>
</dbReference>
<dbReference type="InterPro" id="IPR023753">
    <property type="entry name" value="FAD/NAD-binding_dom"/>
</dbReference>